<feature type="chain" id="PRO_5045246030" evidence="4">
    <location>
        <begin position="26"/>
        <end position="352"/>
    </location>
</feature>
<proteinExistence type="predicted"/>
<dbReference type="RefSeq" id="WP_165699931.1">
    <property type="nucleotide sequence ID" value="NZ_JAERKB010000004.1"/>
</dbReference>
<dbReference type="Gene3D" id="2.60.40.1090">
    <property type="entry name" value="Fimbrial-type adhesion domain"/>
    <property type="match status" value="1"/>
</dbReference>
<feature type="signal peptide" evidence="4">
    <location>
        <begin position="1"/>
        <end position="25"/>
    </location>
</feature>
<name>A0ABS5JH60_9GAMM</name>
<dbReference type="PANTHER" id="PTHR33420:SF31">
    <property type="entry name" value="TYPE 1 FIMBRIN D-MANNOSE SPECIFIC ADHESIN"/>
    <property type="match status" value="1"/>
</dbReference>
<protein>
    <submittedName>
        <fullName evidence="6">Fimbrial protein</fullName>
    </submittedName>
</protein>
<accession>A0ABS5JH60</accession>
<gene>
    <name evidence="6" type="ORF">JK232_07280</name>
</gene>
<evidence type="ECO:0000313" key="7">
    <source>
        <dbReference type="Proteomes" id="UP000680634"/>
    </source>
</evidence>
<evidence type="ECO:0000256" key="1">
    <source>
        <dbReference type="ARBA" id="ARBA00004561"/>
    </source>
</evidence>
<reference evidence="7" key="2">
    <citation type="submission" date="2023-07" db="EMBL/GenBank/DDBJ databases">
        <title>Genome-inferred correspondence between phylogeny and metabolic traits in the wild Drosophila gut microbiome.</title>
        <authorList>
            <person name="Bueno E."/>
            <person name="Blow F."/>
            <person name="Douglas A.E."/>
        </authorList>
    </citation>
    <scope>NUCLEOTIDE SEQUENCE [LARGE SCALE GENOMIC DNA]</scope>
    <source>
        <strain evidence="7">JGM97</strain>
    </source>
</reference>
<reference evidence="6 7" key="1">
    <citation type="submission" date="2020-12" db="EMBL/GenBank/DDBJ databases">
        <authorList>
            <person name="Mcmullen J.G."/>
        </authorList>
    </citation>
    <scope>NUCLEOTIDE SEQUENCE [LARGE SCALE GENOMIC DNA]</scope>
    <source>
        <strain evidence="6 7">JGM97</strain>
    </source>
</reference>
<keyword evidence="2 4" id="KW-0732">Signal</keyword>
<dbReference type="Pfam" id="PF00419">
    <property type="entry name" value="Fimbrial"/>
    <property type="match status" value="1"/>
</dbReference>
<comment type="subcellular location">
    <subcellularLocation>
        <location evidence="1">Fimbrium</location>
    </subcellularLocation>
</comment>
<dbReference type="InterPro" id="IPR008966">
    <property type="entry name" value="Adhesion_dom_sf"/>
</dbReference>
<dbReference type="PANTHER" id="PTHR33420">
    <property type="entry name" value="FIMBRIAL SUBUNIT ELFA-RELATED"/>
    <property type="match status" value="1"/>
</dbReference>
<evidence type="ECO:0000256" key="4">
    <source>
        <dbReference type="SAM" id="SignalP"/>
    </source>
</evidence>
<feature type="domain" description="Fimbrial-type adhesion" evidence="5">
    <location>
        <begin position="200"/>
        <end position="351"/>
    </location>
</feature>
<dbReference type="InterPro" id="IPR036937">
    <property type="entry name" value="Adhesion_dom_fimbrial_sf"/>
</dbReference>
<evidence type="ECO:0000259" key="5">
    <source>
        <dbReference type="Pfam" id="PF00419"/>
    </source>
</evidence>
<dbReference type="InterPro" id="IPR000259">
    <property type="entry name" value="Adhesion_dom_fimbrial"/>
</dbReference>
<organism evidence="6 7">
    <name type="scientific">Nissabacter archeti</name>
    <dbReference type="NCBI Taxonomy" id="1917880"/>
    <lineage>
        <taxon>Bacteria</taxon>
        <taxon>Pseudomonadati</taxon>
        <taxon>Pseudomonadota</taxon>
        <taxon>Gammaproteobacteria</taxon>
        <taxon>Enterobacterales</taxon>
        <taxon>Yersiniaceae</taxon>
        <taxon>Nissabacter</taxon>
    </lineage>
</organism>
<dbReference type="SUPFAM" id="SSF49401">
    <property type="entry name" value="Bacterial adhesins"/>
    <property type="match status" value="1"/>
</dbReference>
<evidence type="ECO:0000256" key="2">
    <source>
        <dbReference type="ARBA" id="ARBA00022729"/>
    </source>
</evidence>
<keyword evidence="3" id="KW-0281">Fimbrium</keyword>
<evidence type="ECO:0000313" key="6">
    <source>
        <dbReference type="EMBL" id="MBS0968693.1"/>
    </source>
</evidence>
<dbReference type="Proteomes" id="UP000680634">
    <property type="component" value="Unassembled WGS sequence"/>
</dbReference>
<evidence type="ECO:0000256" key="3">
    <source>
        <dbReference type="ARBA" id="ARBA00023263"/>
    </source>
</evidence>
<keyword evidence="7" id="KW-1185">Reference proteome</keyword>
<dbReference type="InterPro" id="IPR050263">
    <property type="entry name" value="Bact_Fimbrial_Adh_Pro"/>
</dbReference>
<comment type="caution">
    <text evidence="6">The sequence shown here is derived from an EMBL/GenBank/DDBJ whole genome shotgun (WGS) entry which is preliminary data.</text>
</comment>
<dbReference type="EMBL" id="JAERKB010000004">
    <property type="protein sequence ID" value="MBS0968693.1"/>
    <property type="molecule type" value="Genomic_DNA"/>
</dbReference>
<sequence>MKWKTGGTLAALVTGLLLLNGSARAEDGWGACWPKNGPNLFSATIDKPLDPEKNYAGALYPSAFSWNHSATYKLLCDCPTDTSQHRYTYFKAEPNYSLPIGHEEGFYQINENLEFAAYISVGNRGQFRAPFQDIPNSSDNRSGCPETNADWGSGYRGHLDIYIKKPFVGEKVIPLTTLVSVWATKQPGVYKDDLPVTIMQIEGRIEIPMGCEIPAGYSTQIDFGDYNARDFKNRTGNVPVNARAIEKKLDFKCNNISEHSTIYLKLEATPNPNNPMAIDMGNPDIGAVILRKESNMPIRPGTNDNVELTTTSTDGINRYSSVTLRAYPISTTGKIPQSGEFEGIATLSLDVE</sequence>